<keyword evidence="1" id="KW-0732">Signal</keyword>
<protein>
    <submittedName>
        <fullName evidence="3">LysM peptidoglycan-binding domain-containing protein</fullName>
    </submittedName>
</protein>
<dbReference type="SUPFAM" id="SSF53822">
    <property type="entry name" value="Periplasmic binding protein-like I"/>
    <property type="match status" value="1"/>
</dbReference>
<dbReference type="Proteomes" id="UP000486602">
    <property type="component" value="Unassembled WGS sequence"/>
</dbReference>
<organism evidence="3 4">
    <name type="scientific">Cryomorpha ignava</name>
    <dbReference type="NCBI Taxonomy" id="101383"/>
    <lineage>
        <taxon>Bacteria</taxon>
        <taxon>Pseudomonadati</taxon>
        <taxon>Bacteroidota</taxon>
        <taxon>Flavobacteriia</taxon>
        <taxon>Flavobacteriales</taxon>
        <taxon>Cryomorphaceae</taxon>
        <taxon>Cryomorpha</taxon>
    </lineage>
</organism>
<feature type="signal peptide" evidence="1">
    <location>
        <begin position="1"/>
        <end position="24"/>
    </location>
</feature>
<dbReference type="SUPFAM" id="SSF54106">
    <property type="entry name" value="LysM domain"/>
    <property type="match status" value="3"/>
</dbReference>
<accession>A0A7K3WRY7</accession>
<dbReference type="PROSITE" id="PS51782">
    <property type="entry name" value="LYSM"/>
    <property type="match status" value="3"/>
</dbReference>
<dbReference type="Gene3D" id="3.10.350.10">
    <property type="entry name" value="LysM domain"/>
    <property type="match status" value="3"/>
</dbReference>
<dbReference type="PANTHER" id="PTHR33734">
    <property type="entry name" value="LYSM DOMAIN-CONTAINING GPI-ANCHORED PROTEIN 2"/>
    <property type="match status" value="1"/>
</dbReference>
<gene>
    <name evidence="3" type="ORF">G3O08_13055</name>
</gene>
<keyword evidence="4" id="KW-1185">Reference proteome</keyword>
<dbReference type="EMBL" id="JAAGVY010000026">
    <property type="protein sequence ID" value="NEN24433.1"/>
    <property type="molecule type" value="Genomic_DNA"/>
</dbReference>
<dbReference type="SMART" id="SM00257">
    <property type="entry name" value="LysM"/>
    <property type="match status" value="3"/>
</dbReference>
<feature type="chain" id="PRO_5029537039" evidence="1">
    <location>
        <begin position="25"/>
        <end position="607"/>
    </location>
</feature>
<dbReference type="InterPro" id="IPR036779">
    <property type="entry name" value="LysM_dom_sf"/>
</dbReference>
<dbReference type="RefSeq" id="WP_163285827.1">
    <property type="nucleotide sequence ID" value="NZ_JAAGVY010000026.1"/>
</dbReference>
<dbReference type="Pfam" id="PF01476">
    <property type="entry name" value="LysM"/>
    <property type="match status" value="3"/>
</dbReference>
<dbReference type="PROSITE" id="PS51257">
    <property type="entry name" value="PROKAR_LIPOPROTEIN"/>
    <property type="match status" value="1"/>
</dbReference>
<name>A0A7K3WRY7_9FLAO</name>
<comment type="caution">
    <text evidence="3">The sequence shown here is derived from an EMBL/GenBank/DDBJ whole genome shotgun (WGS) entry which is preliminary data.</text>
</comment>
<evidence type="ECO:0000259" key="2">
    <source>
        <dbReference type="PROSITE" id="PS51782"/>
    </source>
</evidence>
<feature type="domain" description="LysM" evidence="2">
    <location>
        <begin position="38"/>
        <end position="81"/>
    </location>
</feature>
<dbReference type="InterPro" id="IPR018392">
    <property type="entry name" value="LysM"/>
</dbReference>
<dbReference type="CDD" id="cd00118">
    <property type="entry name" value="LysM"/>
    <property type="match status" value="3"/>
</dbReference>
<feature type="domain" description="LysM" evidence="2">
    <location>
        <begin position="103"/>
        <end position="146"/>
    </location>
</feature>
<proteinExistence type="predicted"/>
<sequence length="607" mass="69349">MGIKKQFVLIFGIVALLSSACATAQNYPERTRDGEDFFVYTVEPGNTLFAISRLFSVKTEDLLKANPDAKSGLSIGQEIFIPKDKIDKKSARKTEVNISGEYILHTVQRKETLFSISGKYGADVNEVMELNPDAALSLGVGDVIRIPAVTSTKTKEIFLEPARNDTFMVHQVLKGETAYSLAKEFEISVDSLSKANNNFESGMNVGQWIVIPKFKASYLAEIEEESPVDSVSIAYPSGFKKKYKIGLMLPFELAHNDSLDRALMDGKDLYILTEISLDYYRGAKIALDSLKRMGLNADVYIYDAGEDLVQLKDVLRKPEINDLDIIFGPMHKTSIALVSDASKKNETYLVSPNSFSNEVFEDNPFLVRAMASRETMMRYLANYVAIQHQDDNVIMINSESANDWPFRKIFKENYNKAIGSFSNVFSDSLRSVGISLTKPENVDKWLRKDQKNILVVPSNELAFVSDFMTRLSRIDPSYEIQIYGLDNWMRYDNIDAEYKNRFRLRLVVPNFVDYQKEVTKHFLRKYREEFNMEPTQYGYGYMGYDLTLFFGESLIKYGLSIPEAFKQMEMKGVNSDYRFGRSTTGMEFENKSVYIIEYNDYQIKQVN</sequence>
<feature type="domain" description="LysM" evidence="2">
    <location>
        <begin position="168"/>
        <end position="211"/>
    </location>
</feature>
<reference evidence="3 4" key="1">
    <citation type="submission" date="2020-02" db="EMBL/GenBank/DDBJ databases">
        <title>Out from the shadows clarifying the taxonomy of the family Cryomorphaceae and related taxa by utilizing the GTDB taxonomic framework.</title>
        <authorList>
            <person name="Bowman J.P."/>
        </authorList>
    </citation>
    <scope>NUCLEOTIDE SEQUENCE [LARGE SCALE GENOMIC DNA]</scope>
    <source>
        <strain evidence="3 4">QSSC 1-22</strain>
    </source>
</reference>
<evidence type="ECO:0000256" key="1">
    <source>
        <dbReference type="SAM" id="SignalP"/>
    </source>
</evidence>
<evidence type="ECO:0000313" key="4">
    <source>
        <dbReference type="Proteomes" id="UP000486602"/>
    </source>
</evidence>
<evidence type="ECO:0000313" key="3">
    <source>
        <dbReference type="EMBL" id="NEN24433.1"/>
    </source>
</evidence>
<dbReference type="PANTHER" id="PTHR33734:SF22">
    <property type="entry name" value="MEMBRANE-BOUND LYTIC MUREIN TRANSGLYCOSYLASE D"/>
    <property type="match status" value="1"/>
</dbReference>
<dbReference type="AlphaFoldDB" id="A0A7K3WRY7"/>
<dbReference type="InterPro" id="IPR028082">
    <property type="entry name" value="Peripla_BP_I"/>
</dbReference>
<dbReference type="Gene3D" id="3.40.50.2300">
    <property type="match status" value="2"/>
</dbReference>